<accession>A0A1D1UI25</accession>
<protein>
    <recommendedName>
        <fullName evidence="1">Tim44-like domain-containing protein</fullName>
    </recommendedName>
</protein>
<organism evidence="2 3">
    <name type="scientific">Ramazzottius varieornatus</name>
    <name type="common">Water bear</name>
    <name type="synonym">Tardigrade</name>
    <dbReference type="NCBI Taxonomy" id="947166"/>
    <lineage>
        <taxon>Eukaryota</taxon>
        <taxon>Metazoa</taxon>
        <taxon>Ecdysozoa</taxon>
        <taxon>Tardigrada</taxon>
        <taxon>Eutardigrada</taxon>
        <taxon>Parachela</taxon>
        <taxon>Hypsibioidea</taxon>
        <taxon>Ramazzottiidae</taxon>
        <taxon>Ramazzottius</taxon>
    </lineage>
</organism>
<dbReference type="GO" id="GO:0032979">
    <property type="term" value="P:protein insertion into mitochondrial inner membrane from matrix"/>
    <property type="evidence" value="ECO:0007669"/>
    <property type="project" value="TreeGrafter"/>
</dbReference>
<keyword evidence="3" id="KW-1185">Reference proteome</keyword>
<dbReference type="Gene3D" id="3.10.450.240">
    <property type="match status" value="1"/>
</dbReference>
<dbReference type="OrthoDB" id="7249367at2759"/>
<gene>
    <name evidence="2" type="primary">RvY_00907</name>
    <name evidence="2" type="synonym">RvY_00907.1</name>
    <name evidence="2" type="ORF">RvY_00907-1</name>
</gene>
<reference evidence="2 3" key="1">
    <citation type="journal article" date="2016" name="Nat. Commun.">
        <title>Extremotolerant tardigrade genome and improved radiotolerance of human cultured cells by tardigrade-unique protein.</title>
        <authorList>
            <person name="Hashimoto T."/>
            <person name="Horikawa D.D."/>
            <person name="Saito Y."/>
            <person name="Kuwahara H."/>
            <person name="Kozuka-Hata H."/>
            <person name="Shin-I T."/>
            <person name="Minakuchi Y."/>
            <person name="Ohishi K."/>
            <person name="Motoyama A."/>
            <person name="Aizu T."/>
            <person name="Enomoto A."/>
            <person name="Kondo K."/>
            <person name="Tanaka S."/>
            <person name="Hara Y."/>
            <person name="Koshikawa S."/>
            <person name="Sagara H."/>
            <person name="Miura T."/>
            <person name="Yokobori S."/>
            <person name="Miyagawa K."/>
            <person name="Suzuki Y."/>
            <person name="Kubo T."/>
            <person name="Oyama M."/>
            <person name="Kohara Y."/>
            <person name="Fujiyama A."/>
            <person name="Arakawa K."/>
            <person name="Katayama T."/>
            <person name="Toyoda A."/>
            <person name="Kunieda T."/>
        </authorList>
    </citation>
    <scope>NUCLEOTIDE SEQUENCE [LARGE SCALE GENOMIC DNA]</scope>
    <source>
        <strain evidence="2 3">YOKOZUNA-1</strain>
    </source>
</reference>
<dbReference type="SUPFAM" id="SSF54427">
    <property type="entry name" value="NTF2-like"/>
    <property type="match status" value="1"/>
</dbReference>
<sequence length="204" mass="23913">MVLPRFMPGHHNILWPSFFKGVRNWIQANFIVRPNFDRSFDIDEFTKGARQAFLTVCDRVADGDANSMKGLVTDEVLDAVEKGLKNLSTADRETFRRKDTDIYLTFPYQLGIIMDDDDANKRWVEIMMVYHTLKNFEDLQKQNVNAQDLQKVSDRFLFANFRFSRNFSKDVSPDQSDWTINYINFFNPESERAELDAEKKSQNS</sequence>
<dbReference type="GO" id="GO:0043022">
    <property type="term" value="F:ribosome binding"/>
    <property type="evidence" value="ECO:0007669"/>
    <property type="project" value="TreeGrafter"/>
</dbReference>
<dbReference type="PANTHER" id="PTHR13333">
    <property type="entry name" value="M-AAA PROTEASE-INTERACTING PROTEIN 1, MITOCHONDRIAL"/>
    <property type="match status" value="1"/>
</dbReference>
<dbReference type="STRING" id="947166.A0A1D1UI25"/>
<dbReference type="EMBL" id="BDGG01000001">
    <property type="protein sequence ID" value="GAU88160.1"/>
    <property type="molecule type" value="Genomic_DNA"/>
</dbReference>
<dbReference type="InterPro" id="IPR032710">
    <property type="entry name" value="NTF2-like_dom_sf"/>
</dbReference>
<name>A0A1D1UI25_RAMVA</name>
<dbReference type="Pfam" id="PF04280">
    <property type="entry name" value="Tim44"/>
    <property type="match status" value="1"/>
</dbReference>
<dbReference type="GO" id="GO:0005743">
    <property type="term" value="C:mitochondrial inner membrane"/>
    <property type="evidence" value="ECO:0007669"/>
    <property type="project" value="TreeGrafter"/>
</dbReference>
<dbReference type="InterPro" id="IPR007379">
    <property type="entry name" value="Tim44-like_dom"/>
</dbReference>
<evidence type="ECO:0000313" key="3">
    <source>
        <dbReference type="Proteomes" id="UP000186922"/>
    </source>
</evidence>
<evidence type="ECO:0000313" key="2">
    <source>
        <dbReference type="EMBL" id="GAU88160.1"/>
    </source>
</evidence>
<evidence type="ECO:0000259" key="1">
    <source>
        <dbReference type="Pfam" id="PF04280"/>
    </source>
</evidence>
<dbReference type="PANTHER" id="PTHR13333:SF5">
    <property type="entry name" value="M-AAA PROTEASE-INTERACTING PROTEIN 1, MITOCHONDRIAL"/>
    <property type="match status" value="1"/>
</dbReference>
<comment type="caution">
    <text evidence="2">The sequence shown here is derived from an EMBL/GenBank/DDBJ whole genome shotgun (WGS) entry which is preliminary data.</text>
</comment>
<feature type="domain" description="Tim44-like" evidence="1">
    <location>
        <begin position="35"/>
        <end position="102"/>
    </location>
</feature>
<proteinExistence type="predicted"/>
<dbReference type="AlphaFoldDB" id="A0A1D1UI25"/>
<dbReference type="Proteomes" id="UP000186922">
    <property type="component" value="Unassembled WGS sequence"/>
</dbReference>